<dbReference type="PRINTS" id="PR00455">
    <property type="entry name" value="HTHTETR"/>
</dbReference>
<dbReference type="STRING" id="1123303.GCA_000372425_01408"/>
<evidence type="ECO:0000313" key="5">
    <source>
        <dbReference type="Proteomes" id="UP000249495"/>
    </source>
</evidence>
<dbReference type="Pfam" id="PF21303">
    <property type="entry name" value="TetR_C_39"/>
    <property type="match status" value="1"/>
</dbReference>
<dbReference type="AlphaFoldDB" id="A0A2X3W158"/>
<dbReference type="Proteomes" id="UP000249495">
    <property type="component" value="Chromosome 1"/>
</dbReference>
<dbReference type="InterPro" id="IPR049149">
    <property type="entry name" value="TetR/AcrR_C"/>
</dbReference>
<dbReference type="SUPFAM" id="SSF46689">
    <property type="entry name" value="Homeodomain-like"/>
    <property type="match status" value="1"/>
</dbReference>
<dbReference type="EMBL" id="LS483343">
    <property type="protein sequence ID" value="SQF40999.1"/>
    <property type="molecule type" value="Genomic_DNA"/>
</dbReference>
<name>A0A2X3W158_9STRE</name>
<keyword evidence="1 2" id="KW-0238">DNA-binding</keyword>
<dbReference type="InterPro" id="IPR023772">
    <property type="entry name" value="DNA-bd_HTH_TetR-type_CS"/>
</dbReference>
<dbReference type="Pfam" id="PF00440">
    <property type="entry name" value="TetR_N"/>
    <property type="match status" value="1"/>
</dbReference>
<dbReference type="PANTHER" id="PTHR43479">
    <property type="entry name" value="ACREF/ENVCD OPERON REPRESSOR-RELATED"/>
    <property type="match status" value="1"/>
</dbReference>
<dbReference type="PROSITE" id="PS50977">
    <property type="entry name" value="HTH_TETR_2"/>
    <property type="match status" value="1"/>
</dbReference>
<accession>A0A2X3W158</accession>
<dbReference type="InterPro" id="IPR001647">
    <property type="entry name" value="HTH_TetR"/>
</dbReference>
<evidence type="ECO:0000256" key="1">
    <source>
        <dbReference type="ARBA" id="ARBA00023125"/>
    </source>
</evidence>
<dbReference type="InterPro" id="IPR050624">
    <property type="entry name" value="HTH-type_Tx_Regulator"/>
</dbReference>
<reference evidence="4 5" key="1">
    <citation type="submission" date="2018-06" db="EMBL/GenBank/DDBJ databases">
        <authorList>
            <consortium name="Pathogen Informatics"/>
            <person name="Doyle S."/>
        </authorList>
    </citation>
    <scope>NUCLEOTIDE SEQUENCE [LARGE SCALE GENOMIC DNA]</scope>
    <source>
        <strain evidence="4 5">NCTC12278</strain>
    </source>
</reference>
<organism evidence="4 5">
    <name type="scientific">Streptococcus ferus</name>
    <dbReference type="NCBI Taxonomy" id="1345"/>
    <lineage>
        <taxon>Bacteria</taxon>
        <taxon>Bacillati</taxon>
        <taxon>Bacillota</taxon>
        <taxon>Bacilli</taxon>
        <taxon>Lactobacillales</taxon>
        <taxon>Streptococcaceae</taxon>
        <taxon>Streptococcus</taxon>
    </lineage>
</organism>
<evidence type="ECO:0000256" key="2">
    <source>
        <dbReference type="PROSITE-ProRule" id="PRU00335"/>
    </source>
</evidence>
<dbReference type="PROSITE" id="PS01081">
    <property type="entry name" value="HTH_TETR_1"/>
    <property type="match status" value="1"/>
</dbReference>
<dbReference type="OrthoDB" id="9814200at2"/>
<evidence type="ECO:0000313" key="4">
    <source>
        <dbReference type="EMBL" id="SQF40999.1"/>
    </source>
</evidence>
<dbReference type="GO" id="GO:0003677">
    <property type="term" value="F:DNA binding"/>
    <property type="evidence" value="ECO:0007669"/>
    <property type="project" value="UniProtKB-UniRule"/>
</dbReference>
<gene>
    <name evidence="4" type="primary">icaR_2</name>
    <name evidence="4" type="ORF">NCTC12278_01594</name>
</gene>
<dbReference type="RefSeq" id="WP_018030730.1">
    <property type="nucleotide sequence ID" value="NZ_LS483343.1"/>
</dbReference>
<dbReference type="PANTHER" id="PTHR43479:SF11">
    <property type="entry name" value="ACREF_ENVCD OPERON REPRESSOR-RELATED"/>
    <property type="match status" value="1"/>
</dbReference>
<dbReference type="InterPro" id="IPR009057">
    <property type="entry name" value="Homeodomain-like_sf"/>
</dbReference>
<proteinExistence type="predicted"/>
<dbReference type="Gene3D" id="1.10.357.10">
    <property type="entry name" value="Tetracycline Repressor, domain 2"/>
    <property type="match status" value="1"/>
</dbReference>
<evidence type="ECO:0000259" key="3">
    <source>
        <dbReference type="PROSITE" id="PS50977"/>
    </source>
</evidence>
<feature type="domain" description="HTH tetR-type" evidence="3">
    <location>
        <begin position="2"/>
        <end position="62"/>
    </location>
</feature>
<keyword evidence="5" id="KW-1185">Reference proteome</keyword>
<sequence>MASKKEQILDKALHLFLEKGFDKTSISDILDSLNIARGTLYYHFESKEAIMDAIIARQAQKVIQKVEKIVDDHSLPVYDKLFALFAAMNFSDLNGGQQMIDYLNQPQNALFHEKNNQMIVEKISPLLAQVIEEGIQKTNFENPFPLYTAEMILILIIGFLDNRLADLSQEELLERMDSLLHNIERLLGAPEGALQTFKRLGI</sequence>
<feature type="DNA-binding region" description="H-T-H motif" evidence="2">
    <location>
        <begin position="25"/>
        <end position="44"/>
    </location>
</feature>
<dbReference type="KEGG" id="sfer:NCTC12278_01594"/>
<protein>
    <submittedName>
        <fullName evidence="4">TetR family transcriptional regulator</fullName>
    </submittedName>
</protein>